<comment type="caution">
    <text evidence="2">The sequence shown here is derived from an EMBL/GenBank/DDBJ whole genome shotgun (WGS) entry which is preliminary data.</text>
</comment>
<evidence type="ECO:0000256" key="1">
    <source>
        <dbReference type="SAM" id="MobiDB-lite"/>
    </source>
</evidence>
<dbReference type="RefSeq" id="XP_013258604.1">
    <property type="nucleotide sequence ID" value="XM_013403150.1"/>
</dbReference>
<dbReference type="HOGENOM" id="CLU_2573896_0_0_1"/>
<gene>
    <name evidence="2" type="ORF">A1O9_07594</name>
</gene>
<evidence type="ECO:0000313" key="2">
    <source>
        <dbReference type="EMBL" id="KEF56014.1"/>
    </source>
</evidence>
<dbReference type="AlphaFoldDB" id="A0A072P7B6"/>
<protein>
    <submittedName>
        <fullName evidence="2">Uncharacterized protein</fullName>
    </submittedName>
</protein>
<dbReference type="EMBL" id="AMGV01000006">
    <property type="protein sequence ID" value="KEF56014.1"/>
    <property type="molecule type" value="Genomic_DNA"/>
</dbReference>
<feature type="region of interest" description="Disordered" evidence="1">
    <location>
        <begin position="53"/>
        <end position="81"/>
    </location>
</feature>
<proteinExistence type="predicted"/>
<keyword evidence="3" id="KW-1185">Reference proteome</keyword>
<dbReference type="VEuPathDB" id="FungiDB:A1O9_07594"/>
<evidence type="ECO:0000313" key="3">
    <source>
        <dbReference type="Proteomes" id="UP000027920"/>
    </source>
</evidence>
<dbReference type="Gene3D" id="1.25.40.10">
    <property type="entry name" value="Tetratricopeptide repeat domain"/>
    <property type="match status" value="1"/>
</dbReference>
<organism evidence="2 3">
    <name type="scientific">Exophiala aquamarina CBS 119918</name>
    <dbReference type="NCBI Taxonomy" id="1182545"/>
    <lineage>
        <taxon>Eukaryota</taxon>
        <taxon>Fungi</taxon>
        <taxon>Dikarya</taxon>
        <taxon>Ascomycota</taxon>
        <taxon>Pezizomycotina</taxon>
        <taxon>Eurotiomycetes</taxon>
        <taxon>Chaetothyriomycetidae</taxon>
        <taxon>Chaetothyriales</taxon>
        <taxon>Herpotrichiellaceae</taxon>
        <taxon>Exophiala</taxon>
    </lineage>
</organism>
<sequence>MHQLAWAWWAQCRRDEAIEMTTKCIELRKETLKPDDPDLLASMSLLKTIEAGDMEADLDDTPSISDKTESNDNPIRAPERR</sequence>
<dbReference type="Proteomes" id="UP000027920">
    <property type="component" value="Unassembled WGS sequence"/>
</dbReference>
<dbReference type="GeneID" id="25282508"/>
<reference evidence="2 3" key="1">
    <citation type="submission" date="2013-03" db="EMBL/GenBank/DDBJ databases">
        <title>The Genome Sequence of Exophiala aquamarina CBS 119918.</title>
        <authorList>
            <consortium name="The Broad Institute Genomics Platform"/>
            <person name="Cuomo C."/>
            <person name="de Hoog S."/>
            <person name="Gorbushina A."/>
            <person name="Walker B."/>
            <person name="Young S.K."/>
            <person name="Zeng Q."/>
            <person name="Gargeya S."/>
            <person name="Fitzgerald M."/>
            <person name="Haas B."/>
            <person name="Abouelleil A."/>
            <person name="Allen A.W."/>
            <person name="Alvarado L."/>
            <person name="Arachchi H.M."/>
            <person name="Berlin A.M."/>
            <person name="Chapman S.B."/>
            <person name="Gainer-Dewar J."/>
            <person name="Goldberg J."/>
            <person name="Griggs A."/>
            <person name="Gujja S."/>
            <person name="Hansen M."/>
            <person name="Howarth C."/>
            <person name="Imamovic A."/>
            <person name="Ireland A."/>
            <person name="Larimer J."/>
            <person name="McCowan C."/>
            <person name="Murphy C."/>
            <person name="Pearson M."/>
            <person name="Poon T.W."/>
            <person name="Priest M."/>
            <person name="Roberts A."/>
            <person name="Saif S."/>
            <person name="Shea T."/>
            <person name="Sisk P."/>
            <person name="Sykes S."/>
            <person name="Wortman J."/>
            <person name="Nusbaum C."/>
            <person name="Birren B."/>
        </authorList>
    </citation>
    <scope>NUCLEOTIDE SEQUENCE [LARGE SCALE GENOMIC DNA]</scope>
    <source>
        <strain evidence="2 3">CBS 119918</strain>
    </source>
</reference>
<accession>A0A072P7B6</accession>
<name>A0A072P7B6_9EURO</name>
<dbReference type="InterPro" id="IPR011990">
    <property type="entry name" value="TPR-like_helical_dom_sf"/>
</dbReference>